<evidence type="ECO:0000313" key="1">
    <source>
        <dbReference type="EMBL" id="KAJ3498140.1"/>
    </source>
</evidence>
<keyword evidence="2" id="KW-1185">Reference proteome</keyword>
<protein>
    <submittedName>
        <fullName evidence="1">Uncharacterized protein</fullName>
    </submittedName>
</protein>
<reference evidence="1" key="1">
    <citation type="submission" date="2022-07" db="EMBL/GenBank/DDBJ databases">
        <title>Genome Sequence of Lecanicillium saksenae.</title>
        <authorList>
            <person name="Buettner E."/>
        </authorList>
    </citation>
    <scope>NUCLEOTIDE SEQUENCE</scope>
    <source>
        <strain evidence="1">VT-O1</strain>
    </source>
</reference>
<dbReference type="EMBL" id="JANAKD010000068">
    <property type="protein sequence ID" value="KAJ3498140.1"/>
    <property type="molecule type" value="Genomic_DNA"/>
</dbReference>
<evidence type="ECO:0000313" key="2">
    <source>
        <dbReference type="Proteomes" id="UP001148737"/>
    </source>
</evidence>
<name>A0ACC1R593_9HYPO</name>
<dbReference type="Proteomes" id="UP001148737">
    <property type="component" value="Unassembled WGS sequence"/>
</dbReference>
<organism evidence="1 2">
    <name type="scientific">Lecanicillium saksenae</name>
    <dbReference type="NCBI Taxonomy" id="468837"/>
    <lineage>
        <taxon>Eukaryota</taxon>
        <taxon>Fungi</taxon>
        <taxon>Dikarya</taxon>
        <taxon>Ascomycota</taxon>
        <taxon>Pezizomycotina</taxon>
        <taxon>Sordariomycetes</taxon>
        <taxon>Hypocreomycetidae</taxon>
        <taxon>Hypocreales</taxon>
        <taxon>Cordycipitaceae</taxon>
        <taxon>Lecanicillium</taxon>
    </lineage>
</organism>
<accession>A0ACC1R593</accession>
<comment type="caution">
    <text evidence="1">The sequence shown here is derived from an EMBL/GenBank/DDBJ whole genome shotgun (WGS) entry which is preliminary data.</text>
</comment>
<gene>
    <name evidence="1" type="ORF">NLG97_g1357</name>
</gene>
<sequence length="422" mass="46415">MNSSSSDGNAPALEPPPGQQSHFDGRNGSLKPTIIATLAACLAVSTVSLLIRAYAQKAIFRRYVWADVWLLFGWIAHVAFAAMLLACLPFGAGYHQWDVRLAAYHQIEFFLFVSFVLYDVAIVGAKVSILLQLSAIFSGTSRGLFYWVSMALILINVIFYVALSFALIFQCQPLEKAWRPDIPGKCVNQDVLLTSSGPFNIVSDFLMFLLPVWAILKLQLPIRRRLEVTGAFAIALFGCLCSAIRLVYSSRLKNSGDATWVIFQNQLWANAEITAGILIASLFVVPRLIRHWRGQDTSYGSSGYNKYPSRGTNGGDGDKSRHNATWASRQSAPRSQHFSRDSYFELEETNKAFGSASNADVDSDDVGLRTGASQLGIAKPRVQGRSNGSISSHENLKDNPGIVKTVQIEWTEEPARGIPTAI</sequence>
<proteinExistence type="predicted"/>